<protein>
    <submittedName>
        <fullName evidence="2">AmmeMemoRadiSam system protein B</fullName>
    </submittedName>
</protein>
<dbReference type="Gene3D" id="3.40.830.10">
    <property type="entry name" value="LigB-like"/>
    <property type="match status" value="1"/>
</dbReference>
<dbReference type="PANTHER" id="PTHR11060:SF0">
    <property type="entry name" value="PROTEIN MEMO1"/>
    <property type="match status" value="1"/>
</dbReference>
<dbReference type="Proteomes" id="UP000675968">
    <property type="component" value="Unassembled WGS sequence"/>
</dbReference>
<evidence type="ECO:0000313" key="2">
    <source>
        <dbReference type="EMBL" id="MBS3062228.1"/>
    </source>
</evidence>
<name>A0A8T4L4H0_9ARCH</name>
<reference evidence="2" key="1">
    <citation type="submission" date="2021-03" db="EMBL/GenBank/DDBJ databases">
        <authorList>
            <person name="Jaffe A."/>
        </authorList>
    </citation>
    <scope>NUCLEOTIDE SEQUENCE</scope>
    <source>
        <strain evidence="2">RIFCSPLOWO2_01_FULL_AR10_48_17</strain>
    </source>
</reference>
<dbReference type="PANTHER" id="PTHR11060">
    <property type="entry name" value="PROTEIN MEMO1"/>
    <property type="match status" value="1"/>
</dbReference>
<dbReference type="CDD" id="cd07361">
    <property type="entry name" value="MEMO_like"/>
    <property type="match status" value="1"/>
</dbReference>
<dbReference type="EMBL" id="JAGVWC010000015">
    <property type="protein sequence ID" value="MBS3062228.1"/>
    <property type="molecule type" value="Genomic_DNA"/>
</dbReference>
<sequence length="276" mass="30785">MRSNDSRNLELKIRLPAVAGAFYPATIRRLEEQVNALLSGAPDPPETNRLLRGLILPHAGYVYSGSVAAAGIKRLQHQFREKEIELLLLGPSHCLWFEGASLSSDDAWQTPIGLVPISKRSKEFFSDIVLDIPKVHQEEHCLEVELPFLQIALSDFSIIPIVTGEIDPQKLAEEIQPLLSNRTVVIASSDLSHYLSYDEAIEKDKSTIESIVEKDIPQMEKTGDACGKNPILILMRIAQQKGWTPELLEYKNSGDTAGEKKRVVGYAAIAYWEEPK</sequence>
<dbReference type="Pfam" id="PF01875">
    <property type="entry name" value="Memo"/>
    <property type="match status" value="1"/>
</dbReference>
<organism evidence="2 3">
    <name type="scientific">Candidatus Iainarchaeum sp</name>
    <dbReference type="NCBI Taxonomy" id="3101447"/>
    <lineage>
        <taxon>Archaea</taxon>
        <taxon>Candidatus Iainarchaeota</taxon>
        <taxon>Candidatus Iainarchaeia</taxon>
        <taxon>Candidatus Iainarchaeales</taxon>
        <taxon>Candidatus Iainarchaeaceae</taxon>
        <taxon>Candidatus Iainarchaeum</taxon>
    </lineage>
</organism>
<proteinExistence type="inferred from homology"/>
<evidence type="ECO:0000313" key="3">
    <source>
        <dbReference type="Proteomes" id="UP000675968"/>
    </source>
</evidence>
<dbReference type="InterPro" id="IPR002737">
    <property type="entry name" value="MEMO1_fam"/>
</dbReference>
<comment type="similarity">
    <text evidence="1">Belongs to the MEMO1 family.</text>
</comment>
<evidence type="ECO:0000256" key="1">
    <source>
        <dbReference type="ARBA" id="ARBA00006315"/>
    </source>
</evidence>
<dbReference type="NCBIfam" id="TIGR04336">
    <property type="entry name" value="AmmeMemoSam_B"/>
    <property type="match status" value="1"/>
</dbReference>
<reference evidence="2" key="2">
    <citation type="submission" date="2021-05" db="EMBL/GenBank/DDBJ databases">
        <title>Protein family content uncovers lineage relationships and bacterial pathway maintenance mechanisms in DPANN archaea.</title>
        <authorList>
            <person name="Castelle C.J."/>
            <person name="Meheust R."/>
            <person name="Jaffe A.L."/>
            <person name="Seitz K."/>
            <person name="Gong X."/>
            <person name="Baker B.J."/>
            <person name="Banfield J.F."/>
        </authorList>
    </citation>
    <scope>NUCLEOTIDE SEQUENCE</scope>
    <source>
        <strain evidence="2">RIFCSPLOWO2_01_FULL_AR10_48_17</strain>
    </source>
</reference>
<dbReference type="AlphaFoldDB" id="A0A8T4L4H0"/>
<comment type="caution">
    <text evidence="2">The sequence shown here is derived from an EMBL/GenBank/DDBJ whole genome shotgun (WGS) entry which is preliminary data.</text>
</comment>
<accession>A0A8T4L4H0</accession>
<gene>
    <name evidence="2" type="primary">amrB</name>
    <name evidence="2" type="ORF">J4215_06625</name>
</gene>